<keyword evidence="3" id="KW-1185">Reference proteome</keyword>
<dbReference type="AlphaFoldDB" id="A0A835BBV1"/>
<dbReference type="InterPro" id="IPR032675">
    <property type="entry name" value="LRR_dom_sf"/>
</dbReference>
<evidence type="ECO:0000313" key="2">
    <source>
        <dbReference type="EMBL" id="KAF8689512.1"/>
    </source>
</evidence>
<gene>
    <name evidence="2" type="ORF">HU200_041840</name>
</gene>
<dbReference type="SUPFAM" id="SSF52047">
    <property type="entry name" value="RNI-like"/>
    <property type="match status" value="1"/>
</dbReference>
<dbReference type="PANTHER" id="PTHR47186">
    <property type="entry name" value="LEUCINE-RICH REPEAT-CONTAINING PROTEIN 57"/>
    <property type="match status" value="1"/>
</dbReference>
<sequence length="578" mass="64519">MYIEIINCTVVEQICQAKKLRTLIMHFQEHDRGTLRVLSLTTNFICKLPNEFGGLVHLRYLSLVRVGQNMTRAPWLPQSVYKLYHLQTMIYNDPHAAVPVKGEMESLCNLVRLRHLHISYFIMPTIPYVGKMTSLHELYGFHIKQEDGYTIGELKNLKSISHLDVSGPDKKYNLFAVTFSWSPPASDSCDPSKDEQLLDKLQPHSNSCKLKIQGYPGSRSPCWLESPILINLTYLCICDCKRLQWLPPFGQLPSLQYLYILNMESVGVVDSSFYGIEEPYGLQSLKVLEIEDMPICTEWVGSAGDNLFPRLDTLVVRDCKELRQLLNIPVSIRHIEIYNTGLGAIPLPPLFVSSGTSSSSSSRPSLSLSKLMISRCPDLATLWQGYSLPVLEELSTEQCAGLSCLPDDSFRSFSTLKTLEIVKCPNLMTCEVRLPPTVRYLNMGSCGDAETQLIYSLQGVKSLRRLYLDGCAMPLLPSNVFACLTGLTFLVFSECAMTSLPSTEAFSRLTNLGNLAIWSCKELVSLDGIQGLNSLAFLGITGCSSLIQDSPDQSVEAADLFGCALELIIHCILIYIAY</sequence>
<organism evidence="2 3">
    <name type="scientific">Digitaria exilis</name>
    <dbReference type="NCBI Taxonomy" id="1010633"/>
    <lineage>
        <taxon>Eukaryota</taxon>
        <taxon>Viridiplantae</taxon>
        <taxon>Streptophyta</taxon>
        <taxon>Embryophyta</taxon>
        <taxon>Tracheophyta</taxon>
        <taxon>Spermatophyta</taxon>
        <taxon>Magnoliopsida</taxon>
        <taxon>Liliopsida</taxon>
        <taxon>Poales</taxon>
        <taxon>Poaceae</taxon>
        <taxon>PACMAD clade</taxon>
        <taxon>Panicoideae</taxon>
        <taxon>Panicodae</taxon>
        <taxon>Paniceae</taxon>
        <taxon>Anthephorinae</taxon>
        <taxon>Digitaria</taxon>
    </lineage>
</organism>
<feature type="domain" description="R13L1/DRL21-like LRR repeat region" evidence="1">
    <location>
        <begin position="150"/>
        <end position="263"/>
    </location>
</feature>
<dbReference type="SUPFAM" id="SSF52058">
    <property type="entry name" value="L domain-like"/>
    <property type="match status" value="1"/>
</dbReference>
<dbReference type="Gene3D" id="3.80.10.10">
    <property type="entry name" value="Ribonuclease Inhibitor"/>
    <property type="match status" value="2"/>
</dbReference>
<accession>A0A835BBV1</accession>
<evidence type="ECO:0000259" key="1">
    <source>
        <dbReference type="Pfam" id="PF25019"/>
    </source>
</evidence>
<proteinExistence type="predicted"/>
<dbReference type="EMBL" id="JACEFO010002015">
    <property type="protein sequence ID" value="KAF8689512.1"/>
    <property type="molecule type" value="Genomic_DNA"/>
</dbReference>
<protein>
    <recommendedName>
        <fullName evidence="1">R13L1/DRL21-like LRR repeat region domain-containing protein</fullName>
    </recommendedName>
</protein>
<dbReference type="Pfam" id="PF25019">
    <property type="entry name" value="LRR_R13L1-DRL21"/>
    <property type="match status" value="1"/>
</dbReference>
<name>A0A835BBV1_9POAL</name>
<dbReference type="Proteomes" id="UP000636709">
    <property type="component" value="Unassembled WGS sequence"/>
</dbReference>
<evidence type="ECO:0000313" key="3">
    <source>
        <dbReference type="Proteomes" id="UP000636709"/>
    </source>
</evidence>
<dbReference type="OrthoDB" id="6161812at2759"/>
<comment type="caution">
    <text evidence="2">The sequence shown here is derived from an EMBL/GenBank/DDBJ whole genome shotgun (WGS) entry which is preliminary data.</text>
</comment>
<dbReference type="InterPro" id="IPR056789">
    <property type="entry name" value="LRR_R13L1-DRL21"/>
</dbReference>
<reference evidence="2" key="1">
    <citation type="submission" date="2020-07" db="EMBL/GenBank/DDBJ databases">
        <title>Genome sequence and genetic diversity analysis of an under-domesticated orphan crop, white fonio (Digitaria exilis).</title>
        <authorList>
            <person name="Bennetzen J.L."/>
            <person name="Chen S."/>
            <person name="Ma X."/>
            <person name="Wang X."/>
            <person name="Yssel A.E.J."/>
            <person name="Chaluvadi S.R."/>
            <person name="Johnson M."/>
            <person name="Gangashetty P."/>
            <person name="Hamidou F."/>
            <person name="Sanogo M.D."/>
            <person name="Zwaenepoel A."/>
            <person name="Wallace J."/>
            <person name="Van De Peer Y."/>
            <person name="Van Deynze A."/>
        </authorList>
    </citation>
    <scope>NUCLEOTIDE SEQUENCE</scope>
    <source>
        <tissue evidence="2">Leaves</tissue>
    </source>
</reference>
<dbReference type="PANTHER" id="PTHR47186:SF15">
    <property type="entry name" value="NB-ARC DOMAIN-CONTAINING PROTEIN"/>
    <property type="match status" value="1"/>
</dbReference>